<gene>
    <name evidence="2" type="ORF">CLV71_106367</name>
</gene>
<dbReference type="OrthoDB" id="3723194at2"/>
<keyword evidence="3" id="KW-1185">Reference proteome</keyword>
<dbReference type="InterPro" id="IPR011009">
    <property type="entry name" value="Kinase-like_dom_sf"/>
</dbReference>
<dbReference type="PANTHER" id="PTHR21310">
    <property type="entry name" value="AMINOGLYCOSIDE PHOSPHOTRANSFERASE-RELATED-RELATED"/>
    <property type="match status" value="1"/>
</dbReference>
<accession>A0A4V3FTE5</accession>
<feature type="domain" description="Aminoglycoside phosphotransferase" evidence="1">
    <location>
        <begin position="13"/>
        <end position="222"/>
    </location>
</feature>
<dbReference type="GO" id="GO:0016740">
    <property type="term" value="F:transferase activity"/>
    <property type="evidence" value="ECO:0007669"/>
    <property type="project" value="UniProtKB-KW"/>
</dbReference>
<evidence type="ECO:0000313" key="3">
    <source>
        <dbReference type="Proteomes" id="UP000294927"/>
    </source>
</evidence>
<evidence type="ECO:0000313" key="2">
    <source>
        <dbReference type="EMBL" id="TDV51021.1"/>
    </source>
</evidence>
<dbReference type="SUPFAM" id="SSF56112">
    <property type="entry name" value="Protein kinase-like (PK-like)"/>
    <property type="match status" value="1"/>
</dbReference>
<dbReference type="Gene3D" id="3.90.1200.10">
    <property type="match status" value="1"/>
</dbReference>
<keyword evidence="2" id="KW-0808">Transferase</keyword>
<protein>
    <submittedName>
        <fullName evidence="2">Phosphotransferase family enzyme</fullName>
    </submittedName>
</protein>
<comment type="caution">
    <text evidence="2">The sequence shown here is derived from an EMBL/GenBank/DDBJ whole genome shotgun (WGS) entry which is preliminary data.</text>
</comment>
<dbReference type="InterPro" id="IPR051678">
    <property type="entry name" value="AGP_Transferase"/>
</dbReference>
<proteinExistence type="predicted"/>
<reference evidence="2 3" key="1">
    <citation type="submission" date="2019-03" db="EMBL/GenBank/DDBJ databases">
        <title>Genomic Encyclopedia of Archaeal and Bacterial Type Strains, Phase II (KMG-II): from individual species to whole genera.</title>
        <authorList>
            <person name="Goeker M."/>
        </authorList>
    </citation>
    <scope>NUCLEOTIDE SEQUENCE [LARGE SCALE GENOMIC DNA]</scope>
    <source>
        <strain evidence="2 3">DSM 45499</strain>
    </source>
</reference>
<dbReference type="InterPro" id="IPR002575">
    <property type="entry name" value="Aminoglycoside_PTrfase"/>
</dbReference>
<evidence type="ECO:0000259" key="1">
    <source>
        <dbReference type="Pfam" id="PF01636"/>
    </source>
</evidence>
<dbReference type="RefSeq" id="WP_133904224.1">
    <property type="nucleotide sequence ID" value="NZ_SOCP01000006.1"/>
</dbReference>
<dbReference type="EMBL" id="SOCP01000006">
    <property type="protein sequence ID" value="TDV51021.1"/>
    <property type="molecule type" value="Genomic_DNA"/>
</dbReference>
<dbReference type="AlphaFoldDB" id="A0A4V3FTE5"/>
<dbReference type="Pfam" id="PF01636">
    <property type="entry name" value="APH"/>
    <property type="match status" value="1"/>
</dbReference>
<dbReference type="Proteomes" id="UP000294927">
    <property type="component" value="Unassembled WGS sequence"/>
</dbReference>
<name>A0A4V3FTE5_9PSEU</name>
<sequence>MDLRPWGAPPVTERLGGGHRNEVYRAGDRVVRRSRRSAPSLEWELELLDHLSLNGFLVPEVVRTHDGRRHVHGIVVQEWLPGREPEEADWPSVAAELRRLHSLMATWPPRPDGPGTCDLLTTDRGGDVDLTSMPREAVAACRAAWAALDGPKTVVHGDPCAANIRIQEDGTVGLLDWDDARVDHPWLDLADLPCLDPPREARAAVDAWEAANAWFMEPTYARGRLAGVPVDKPVDN</sequence>
<organism evidence="2 3">
    <name type="scientific">Actinophytocola oryzae</name>
    <dbReference type="NCBI Taxonomy" id="502181"/>
    <lineage>
        <taxon>Bacteria</taxon>
        <taxon>Bacillati</taxon>
        <taxon>Actinomycetota</taxon>
        <taxon>Actinomycetes</taxon>
        <taxon>Pseudonocardiales</taxon>
        <taxon>Pseudonocardiaceae</taxon>
    </lineage>
</organism>